<dbReference type="Proteomes" id="UP001175227">
    <property type="component" value="Unassembled WGS sequence"/>
</dbReference>
<feature type="compositionally biased region" description="Low complexity" evidence="1">
    <location>
        <begin position="181"/>
        <end position="197"/>
    </location>
</feature>
<proteinExistence type="predicted"/>
<protein>
    <recommendedName>
        <fullName evidence="4">Helitron helicase-like domain-containing protein</fullName>
    </recommendedName>
</protein>
<dbReference type="AlphaFoldDB" id="A0AA39NE87"/>
<name>A0AA39NE87_9AGAR</name>
<dbReference type="EMBL" id="JAUEPR010000106">
    <property type="protein sequence ID" value="KAK0464004.1"/>
    <property type="molecule type" value="Genomic_DNA"/>
</dbReference>
<feature type="compositionally biased region" description="Basic and acidic residues" evidence="1">
    <location>
        <begin position="94"/>
        <end position="108"/>
    </location>
</feature>
<evidence type="ECO:0000256" key="1">
    <source>
        <dbReference type="SAM" id="MobiDB-lite"/>
    </source>
</evidence>
<comment type="caution">
    <text evidence="2">The sequence shown here is derived from an EMBL/GenBank/DDBJ whole genome shotgun (WGS) entry which is preliminary data.</text>
</comment>
<feature type="compositionally biased region" description="Pro residues" evidence="1">
    <location>
        <begin position="218"/>
        <end position="241"/>
    </location>
</feature>
<accession>A0AA39NE87</accession>
<organism evidence="2 3">
    <name type="scientific">Armillaria novae-zelandiae</name>
    <dbReference type="NCBI Taxonomy" id="153914"/>
    <lineage>
        <taxon>Eukaryota</taxon>
        <taxon>Fungi</taxon>
        <taxon>Dikarya</taxon>
        <taxon>Basidiomycota</taxon>
        <taxon>Agaricomycotina</taxon>
        <taxon>Agaricomycetes</taxon>
        <taxon>Agaricomycetidae</taxon>
        <taxon>Agaricales</taxon>
        <taxon>Marasmiineae</taxon>
        <taxon>Physalacriaceae</taxon>
        <taxon>Armillaria</taxon>
    </lineage>
</organism>
<keyword evidence="3" id="KW-1185">Reference proteome</keyword>
<evidence type="ECO:0000313" key="3">
    <source>
        <dbReference type="Proteomes" id="UP001175227"/>
    </source>
</evidence>
<dbReference type="PANTHER" id="PTHR45786">
    <property type="entry name" value="DNA BINDING PROTEIN-LIKE"/>
    <property type="match status" value="1"/>
</dbReference>
<dbReference type="PANTHER" id="PTHR45786:SF74">
    <property type="entry name" value="ATP-DEPENDENT DNA HELICASE"/>
    <property type="match status" value="1"/>
</dbReference>
<feature type="compositionally biased region" description="Polar residues" evidence="1">
    <location>
        <begin position="198"/>
        <end position="212"/>
    </location>
</feature>
<feature type="region of interest" description="Disordered" evidence="1">
    <location>
        <begin position="82"/>
        <end position="266"/>
    </location>
</feature>
<gene>
    <name evidence="2" type="ORF">IW261DRAFT_1613618</name>
</gene>
<reference evidence="2" key="1">
    <citation type="submission" date="2023-06" db="EMBL/GenBank/DDBJ databases">
        <authorList>
            <consortium name="Lawrence Berkeley National Laboratory"/>
            <person name="Ahrendt S."/>
            <person name="Sahu N."/>
            <person name="Indic B."/>
            <person name="Wong-Bajracharya J."/>
            <person name="Merenyi Z."/>
            <person name="Ke H.-M."/>
            <person name="Monk M."/>
            <person name="Kocsube S."/>
            <person name="Drula E."/>
            <person name="Lipzen A."/>
            <person name="Balint B."/>
            <person name="Henrissat B."/>
            <person name="Andreopoulos B."/>
            <person name="Martin F.M."/>
            <person name="Harder C.B."/>
            <person name="Rigling D."/>
            <person name="Ford K.L."/>
            <person name="Foster G.D."/>
            <person name="Pangilinan J."/>
            <person name="Papanicolaou A."/>
            <person name="Barry K."/>
            <person name="LaButti K."/>
            <person name="Viragh M."/>
            <person name="Koriabine M."/>
            <person name="Yan M."/>
            <person name="Riley R."/>
            <person name="Champramary S."/>
            <person name="Plett K.L."/>
            <person name="Tsai I.J."/>
            <person name="Slot J."/>
            <person name="Sipos G."/>
            <person name="Plett J."/>
            <person name="Nagy L.G."/>
            <person name="Grigoriev I.V."/>
        </authorList>
    </citation>
    <scope>NUCLEOTIDE SEQUENCE</scope>
    <source>
        <strain evidence="2">ICMP 16352</strain>
    </source>
</reference>
<sequence length="459" mass="51589">MLHPCHSGTFLPPLIFPIDCQSPLSQPCLVEFSQYCSLIFTESMVFADVSSSSRSVYSSKLSCCNQVISCCTVMEPSTPTHENNAFQFPPPVTPEHDRQSEREHDRLQRLQMTSPSHHRGRSQHPGPDPDVPLPQLYIPPETRIPSQLDCPVEHPMPTIPSLPVFLTRRGQHRRPRGSARGGAPIQLNSHHSVSVSSDNHNQGEQRQSTNVDTDPHSVPSPPESPPPLPESRSPSPPPPPESRSRSLSPPLPPISTSLPQARRPYVEPCSQQDLGKMKWVCEHCGAPHWFDERIKNSSKTNPRFGMCCLQGQINLPPLRPAPTILQNLLFGNDLMSKAFLYDIRQYNAALSFTSVAVNIDEAITNSSGPYCFRISGELHHRMGSLLPKEGEKLSYAQLYIHDPAEALRMRNRRNPNLHPGIMSQLQDLLQDVNPYVDIYRHAYLIMKDKPYDEYPNIEV</sequence>
<evidence type="ECO:0008006" key="4">
    <source>
        <dbReference type="Google" id="ProtNLM"/>
    </source>
</evidence>
<evidence type="ECO:0000313" key="2">
    <source>
        <dbReference type="EMBL" id="KAK0464004.1"/>
    </source>
</evidence>